<dbReference type="GO" id="GO:0031210">
    <property type="term" value="F:phosphatidylcholine binding"/>
    <property type="evidence" value="ECO:0007669"/>
    <property type="project" value="TreeGrafter"/>
</dbReference>
<organism evidence="16 17">
    <name type="scientific">Romanomermis culicivorax</name>
    <name type="common">Nematode worm</name>
    <dbReference type="NCBI Taxonomy" id="13658"/>
    <lineage>
        <taxon>Eukaryota</taxon>
        <taxon>Metazoa</taxon>
        <taxon>Ecdysozoa</taxon>
        <taxon>Nematoda</taxon>
        <taxon>Enoplea</taxon>
        <taxon>Dorylaimia</taxon>
        <taxon>Mermithida</taxon>
        <taxon>Mermithoidea</taxon>
        <taxon>Mermithidae</taxon>
        <taxon>Romanomermis</taxon>
    </lineage>
</organism>
<dbReference type="FunFam" id="2.60.40.150:FF:000025">
    <property type="entry name" value="Extended synaptotagmin 2"/>
    <property type="match status" value="1"/>
</dbReference>
<dbReference type="Proteomes" id="UP000887565">
    <property type="component" value="Unplaced"/>
</dbReference>
<dbReference type="GO" id="GO:0005886">
    <property type="term" value="C:plasma membrane"/>
    <property type="evidence" value="ECO:0007669"/>
    <property type="project" value="UniProtKB-SubCell"/>
</dbReference>
<evidence type="ECO:0000256" key="4">
    <source>
        <dbReference type="ARBA" id="ARBA00022448"/>
    </source>
</evidence>
<evidence type="ECO:0000256" key="1">
    <source>
        <dbReference type="ARBA" id="ARBA00004202"/>
    </source>
</evidence>
<dbReference type="InterPro" id="IPR035892">
    <property type="entry name" value="C2_domain_sf"/>
</dbReference>
<dbReference type="PROSITE" id="PS50004">
    <property type="entry name" value="C2"/>
    <property type="match status" value="2"/>
</dbReference>
<evidence type="ECO:0000256" key="11">
    <source>
        <dbReference type="ARBA" id="ARBA00022989"/>
    </source>
</evidence>
<sequence>MTETDTMKLQFTEPDGVLTFDIVQARNLENKDNIIFSGKSDPYVIASVGSQFFKTKTIDNNLNPIWNETFQAVVEQSSGQRVIFEVFDHDPGSSDEFIGRLVLPISVLRESNEKDGWYTLEGVKSGEIRIISKWFNLSRCKSFYDKNKRSPAILMVYLDCIEDLPMIRRALEPSPFVELSLGNDQRQKSVVRTKTCNPVYQQKFTFFVVDINQKILNLEVKDGLGSKRLLGETSIPVEFLVGEEQMELLQHNFDLKLGPHVSSITLSFRLRFLRSKCHTNDDTEDAITNRPVDEQMPSSSYDLNIAGATIKRERQYMKNPLNKNLKSGILHTKTTITPYCEINRIFQKYLYTRVNKFRDKFSNRNFFRYLN</sequence>
<evidence type="ECO:0000256" key="2">
    <source>
        <dbReference type="ARBA" id="ARBA00004477"/>
    </source>
</evidence>
<proteinExistence type="inferred from homology"/>
<evidence type="ECO:0000256" key="12">
    <source>
        <dbReference type="ARBA" id="ARBA00023055"/>
    </source>
</evidence>
<evidence type="ECO:0000256" key="7">
    <source>
        <dbReference type="ARBA" id="ARBA00022723"/>
    </source>
</evidence>
<comment type="subcellular location">
    <subcellularLocation>
        <location evidence="1">Cell membrane</location>
        <topology evidence="1">Peripheral membrane protein</topology>
    </subcellularLocation>
    <subcellularLocation>
        <location evidence="2">Endoplasmic reticulum membrane</location>
        <topology evidence="2">Multi-pass membrane protein</topology>
    </subcellularLocation>
</comment>
<dbReference type="GO" id="GO:0005509">
    <property type="term" value="F:calcium ion binding"/>
    <property type="evidence" value="ECO:0007669"/>
    <property type="project" value="TreeGrafter"/>
</dbReference>
<keyword evidence="8" id="KW-0677">Repeat</keyword>
<dbReference type="PANTHER" id="PTHR45761:SF1">
    <property type="entry name" value="EXTENDED SYNAPTOTAGMIN-LIKE PROTEIN 2, ISOFORM C"/>
    <property type="match status" value="1"/>
</dbReference>
<dbReference type="PANTHER" id="PTHR45761">
    <property type="entry name" value="EXTENDED SYNAPTOTAGMIN-LIKE PROTEIN 2, ISOFORM C"/>
    <property type="match status" value="1"/>
</dbReference>
<dbReference type="GO" id="GO:0035091">
    <property type="term" value="F:phosphatidylinositol binding"/>
    <property type="evidence" value="ECO:0007669"/>
    <property type="project" value="TreeGrafter"/>
</dbReference>
<keyword evidence="4" id="KW-0813">Transport</keyword>
<dbReference type="OMA" id="CEINRIF"/>
<dbReference type="Gene3D" id="2.60.40.150">
    <property type="entry name" value="C2 domain"/>
    <property type="match status" value="2"/>
</dbReference>
<accession>A0A915IZA0</accession>
<keyword evidence="11" id="KW-1133">Transmembrane helix</keyword>
<feature type="domain" description="C2" evidence="15">
    <location>
        <begin position="1"/>
        <end position="118"/>
    </location>
</feature>
<dbReference type="GO" id="GO:0005544">
    <property type="term" value="F:calcium-dependent phospholipid binding"/>
    <property type="evidence" value="ECO:0007669"/>
    <property type="project" value="TreeGrafter"/>
</dbReference>
<evidence type="ECO:0000256" key="14">
    <source>
        <dbReference type="ARBA" id="ARBA00023136"/>
    </source>
</evidence>
<evidence type="ECO:0000256" key="8">
    <source>
        <dbReference type="ARBA" id="ARBA00022737"/>
    </source>
</evidence>
<evidence type="ECO:0000313" key="16">
    <source>
        <dbReference type="Proteomes" id="UP000887565"/>
    </source>
</evidence>
<keyword evidence="13" id="KW-0446">Lipid-binding</keyword>
<dbReference type="GO" id="GO:0005789">
    <property type="term" value="C:endoplasmic reticulum membrane"/>
    <property type="evidence" value="ECO:0007669"/>
    <property type="project" value="UniProtKB-SubCell"/>
</dbReference>
<protein>
    <submittedName>
        <fullName evidence="17">C2 domain-containing protein</fullName>
    </submittedName>
</protein>
<dbReference type="GO" id="GO:0006869">
    <property type="term" value="P:lipid transport"/>
    <property type="evidence" value="ECO:0007669"/>
    <property type="project" value="UniProtKB-KW"/>
</dbReference>
<dbReference type="InterPro" id="IPR051634">
    <property type="entry name" value="Extended_Synaptotagmin"/>
</dbReference>
<reference evidence="17" key="1">
    <citation type="submission" date="2022-11" db="UniProtKB">
        <authorList>
            <consortium name="WormBaseParasite"/>
        </authorList>
    </citation>
    <scope>IDENTIFICATION</scope>
</reference>
<evidence type="ECO:0000256" key="5">
    <source>
        <dbReference type="ARBA" id="ARBA00022475"/>
    </source>
</evidence>
<dbReference type="SUPFAM" id="SSF49562">
    <property type="entry name" value="C2 domain (Calcium/lipid-binding domain, CaLB)"/>
    <property type="match status" value="2"/>
</dbReference>
<dbReference type="InterPro" id="IPR000008">
    <property type="entry name" value="C2_dom"/>
</dbReference>
<evidence type="ECO:0000256" key="13">
    <source>
        <dbReference type="ARBA" id="ARBA00023121"/>
    </source>
</evidence>
<feature type="domain" description="C2" evidence="15">
    <location>
        <begin position="134"/>
        <end position="250"/>
    </location>
</feature>
<evidence type="ECO:0000256" key="9">
    <source>
        <dbReference type="ARBA" id="ARBA00022824"/>
    </source>
</evidence>
<keyword evidence="5" id="KW-1003">Cell membrane</keyword>
<keyword evidence="7" id="KW-0479">Metal-binding</keyword>
<keyword evidence="12" id="KW-0445">Lipid transport</keyword>
<keyword evidence="6" id="KW-0812">Transmembrane</keyword>
<dbReference type="Pfam" id="PF00168">
    <property type="entry name" value="C2"/>
    <property type="match status" value="2"/>
</dbReference>
<keyword evidence="16" id="KW-1185">Reference proteome</keyword>
<dbReference type="WBParaSite" id="nRc.2.0.1.t19164-RA">
    <property type="protein sequence ID" value="nRc.2.0.1.t19164-RA"/>
    <property type="gene ID" value="nRc.2.0.1.g19164"/>
</dbReference>
<keyword evidence="14" id="KW-0472">Membrane</keyword>
<dbReference type="PRINTS" id="PR00360">
    <property type="entry name" value="C2DOMAIN"/>
</dbReference>
<evidence type="ECO:0000256" key="6">
    <source>
        <dbReference type="ARBA" id="ARBA00022692"/>
    </source>
</evidence>
<dbReference type="SMART" id="SM00239">
    <property type="entry name" value="C2"/>
    <property type="match status" value="2"/>
</dbReference>
<evidence type="ECO:0000256" key="10">
    <source>
        <dbReference type="ARBA" id="ARBA00022837"/>
    </source>
</evidence>
<keyword evidence="9" id="KW-0256">Endoplasmic reticulum</keyword>
<evidence type="ECO:0000259" key="15">
    <source>
        <dbReference type="PROSITE" id="PS50004"/>
    </source>
</evidence>
<evidence type="ECO:0000313" key="17">
    <source>
        <dbReference type="WBParaSite" id="nRc.2.0.1.t19164-RA"/>
    </source>
</evidence>
<comment type="similarity">
    <text evidence="3">Belongs to the extended synaptotagmin family.</text>
</comment>
<dbReference type="GO" id="GO:0008429">
    <property type="term" value="F:phosphatidylethanolamine binding"/>
    <property type="evidence" value="ECO:0007669"/>
    <property type="project" value="TreeGrafter"/>
</dbReference>
<keyword evidence="10" id="KW-0106">Calcium</keyword>
<evidence type="ECO:0000256" key="3">
    <source>
        <dbReference type="ARBA" id="ARBA00005867"/>
    </source>
</evidence>
<name>A0A915IZA0_ROMCU</name>
<dbReference type="AlphaFoldDB" id="A0A915IZA0"/>